<protein>
    <submittedName>
        <fullName evidence="4">Proline-rich protein 15-like protein</fullName>
    </submittedName>
</protein>
<dbReference type="RefSeq" id="XP_047012930.1">
    <property type="nucleotide sequence ID" value="XM_047156974.1"/>
</dbReference>
<reference evidence="3" key="1">
    <citation type="journal article" date="2016" name="Nat. Commun.">
        <title>The channel catfish genome sequence provides insights into the evolution of scale formation in teleosts.</title>
        <authorList>
            <person name="Liu Z."/>
            <person name="Liu S."/>
            <person name="Yao J."/>
            <person name="Bao L."/>
            <person name="Zhang J."/>
            <person name="Li Y."/>
            <person name="Jiang C."/>
            <person name="Sun L."/>
            <person name="Wang R."/>
            <person name="Zhang Y."/>
            <person name="Zhou T."/>
            <person name="Zeng Q."/>
            <person name="Fu Q."/>
            <person name="Gao S."/>
            <person name="Li N."/>
            <person name="Koren S."/>
            <person name="Jiang Y."/>
            <person name="Zimin A."/>
            <person name="Xu P."/>
            <person name="Phillippy A.M."/>
            <person name="Geng X."/>
            <person name="Song L."/>
            <person name="Sun F."/>
            <person name="Li C."/>
            <person name="Wang X."/>
            <person name="Chen A."/>
            <person name="Jin Y."/>
            <person name="Yuan Z."/>
            <person name="Yang Y."/>
            <person name="Tan S."/>
            <person name="Peatman E."/>
            <person name="Lu J."/>
            <person name="Qin Z."/>
            <person name="Dunham R."/>
            <person name="Li Z."/>
            <person name="Sonstegard T."/>
            <person name="Feng J."/>
            <person name="Danzmann R.G."/>
            <person name="Schroeder S."/>
            <person name="Scheffler B."/>
            <person name="Duke M.V."/>
            <person name="Ballard L."/>
            <person name="Kucuktas H."/>
            <person name="Kaltenboeck L."/>
            <person name="Liu H."/>
            <person name="Armbruster J."/>
            <person name="Xie Y."/>
            <person name="Kirby M.L."/>
            <person name="Tian Y."/>
            <person name="Flanagan M.E."/>
            <person name="Mu W."/>
            <person name="Waldbieser G.C."/>
        </authorList>
    </citation>
    <scope>NUCLEOTIDE SEQUENCE [LARGE SCALE GENOMIC DNA]</scope>
    <source>
        <strain evidence="3">SDA103</strain>
    </source>
</reference>
<dbReference type="AlphaFoldDB" id="A0A979EYW6"/>
<sequence>MAERIPWWKAFTGRVLSSILTDAAVQQEQGSDGKNSGFLSDSFDASQLEPALSDGTFRRNISVSRSGRFKEKRNARATLPANKNFYDSNTAVAK</sequence>
<evidence type="ECO:0000313" key="4">
    <source>
        <dbReference type="RefSeq" id="XP_047012930.1"/>
    </source>
</evidence>
<dbReference type="GeneID" id="124628359"/>
<dbReference type="Proteomes" id="UP000221080">
    <property type="component" value="Chromosome 1"/>
</dbReference>
<dbReference type="PANTHER" id="PTHR14581:SF4">
    <property type="entry name" value="PROLINE-RICH PROTEIN 15"/>
    <property type="match status" value="1"/>
</dbReference>
<proteinExistence type="inferred from homology"/>
<feature type="chain" id="PRO_5037317362" evidence="2">
    <location>
        <begin position="18"/>
        <end position="94"/>
    </location>
</feature>
<keyword evidence="2" id="KW-0732">Signal</keyword>
<name>A0A979EYW6_ICTPU</name>
<dbReference type="Pfam" id="PF15321">
    <property type="entry name" value="ATAD4"/>
    <property type="match status" value="1"/>
</dbReference>
<evidence type="ECO:0000256" key="1">
    <source>
        <dbReference type="ARBA" id="ARBA00010096"/>
    </source>
</evidence>
<keyword evidence="3" id="KW-1185">Reference proteome</keyword>
<organism evidence="3 4">
    <name type="scientific">Ictalurus punctatus</name>
    <name type="common">Channel catfish</name>
    <name type="synonym">Silurus punctatus</name>
    <dbReference type="NCBI Taxonomy" id="7998"/>
    <lineage>
        <taxon>Eukaryota</taxon>
        <taxon>Metazoa</taxon>
        <taxon>Chordata</taxon>
        <taxon>Craniata</taxon>
        <taxon>Vertebrata</taxon>
        <taxon>Euteleostomi</taxon>
        <taxon>Actinopterygii</taxon>
        <taxon>Neopterygii</taxon>
        <taxon>Teleostei</taxon>
        <taxon>Ostariophysi</taxon>
        <taxon>Siluriformes</taxon>
        <taxon>Ictaluridae</taxon>
        <taxon>Ictalurus</taxon>
    </lineage>
</organism>
<comment type="similarity">
    <text evidence="1">Belongs to the PRR15 family.</text>
</comment>
<reference evidence="4" key="2">
    <citation type="submission" date="2025-08" db="UniProtKB">
        <authorList>
            <consortium name="RefSeq"/>
        </authorList>
    </citation>
    <scope>IDENTIFICATION</scope>
    <source>
        <tissue evidence="4">Blood</tissue>
    </source>
</reference>
<dbReference type="OMA" id="ENTCRRN"/>
<dbReference type="OrthoDB" id="9924851at2759"/>
<dbReference type="PANTHER" id="PTHR14581">
    <property type="match status" value="1"/>
</dbReference>
<evidence type="ECO:0000313" key="3">
    <source>
        <dbReference type="Proteomes" id="UP000221080"/>
    </source>
</evidence>
<accession>A0A979EYW6</accession>
<feature type="signal peptide" evidence="2">
    <location>
        <begin position="1"/>
        <end position="17"/>
    </location>
</feature>
<evidence type="ECO:0000256" key="2">
    <source>
        <dbReference type="SAM" id="SignalP"/>
    </source>
</evidence>
<dbReference type="KEGG" id="ipu:124628359"/>
<dbReference type="InterPro" id="IPR028237">
    <property type="entry name" value="PRR15"/>
</dbReference>
<gene>
    <name evidence="4" type="primary">LOC124628359</name>
</gene>